<keyword evidence="3" id="KW-0489">Methyltransferase</keyword>
<gene>
    <name evidence="8" type="ORF">MIPYR_10132</name>
</gene>
<evidence type="ECO:0000256" key="4">
    <source>
        <dbReference type="ARBA" id="ARBA00022679"/>
    </source>
</evidence>
<keyword evidence="6" id="KW-0680">Restriction system</keyword>
<evidence type="ECO:0000256" key="7">
    <source>
        <dbReference type="ARBA" id="ARBA00049120"/>
    </source>
</evidence>
<accession>A0A1Y5P1H9</accession>
<dbReference type="EC" id="2.1.1.113" evidence="2"/>
<dbReference type="GO" id="GO:0032259">
    <property type="term" value="P:methylation"/>
    <property type="evidence" value="ECO:0007669"/>
    <property type="project" value="UniProtKB-KW"/>
</dbReference>
<keyword evidence="4" id="KW-0808">Transferase</keyword>
<dbReference type="InterPro" id="IPR017985">
    <property type="entry name" value="MeTrfase_CN4_CS"/>
</dbReference>
<dbReference type="GO" id="GO:0003677">
    <property type="term" value="F:DNA binding"/>
    <property type="evidence" value="ECO:0007669"/>
    <property type="project" value="InterPro"/>
</dbReference>
<keyword evidence="5" id="KW-0949">S-adenosyl-L-methionine</keyword>
<evidence type="ECO:0000256" key="6">
    <source>
        <dbReference type="ARBA" id="ARBA00022747"/>
    </source>
</evidence>
<evidence type="ECO:0000313" key="8">
    <source>
        <dbReference type="EMBL" id="SBS69951.1"/>
    </source>
</evidence>
<dbReference type="InterPro" id="IPR029063">
    <property type="entry name" value="SAM-dependent_MTases_sf"/>
</dbReference>
<comment type="catalytic activity">
    <reaction evidence="7">
        <text>a 2'-deoxycytidine in DNA + S-adenosyl-L-methionine = an N(4)-methyl-2'-deoxycytidine in DNA + S-adenosyl-L-homocysteine + H(+)</text>
        <dbReference type="Rhea" id="RHEA:16857"/>
        <dbReference type="Rhea" id="RHEA-COMP:11369"/>
        <dbReference type="Rhea" id="RHEA-COMP:13674"/>
        <dbReference type="ChEBI" id="CHEBI:15378"/>
        <dbReference type="ChEBI" id="CHEBI:57856"/>
        <dbReference type="ChEBI" id="CHEBI:59789"/>
        <dbReference type="ChEBI" id="CHEBI:85452"/>
        <dbReference type="ChEBI" id="CHEBI:137933"/>
        <dbReference type="EC" id="2.1.1.113"/>
    </reaction>
</comment>
<dbReference type="EMBL" id="FLQR01000001">
    <property type="protein sequence ID" value="SBS69951.1"/>
    <property type="molecule type" value="Genomic_DNA"/>
</dbReference>
<dbReference type="PROSITE" id="PS00093">
    <property type="entry name" value="N4_MTASE"/>
    <property type="match status" value="1"/>
</dbReference>
<organism evidence="8">
    <name type="scientific">uncultured Microbacterium sp</name>
    <dbReference type="NCBI Taxonomy" id="191216"/>
    <lineage>
        <taxon>Bacteria</taxon>
        <taxon>Bacillati</taxon>
        <taxon>Actinomycetota</taxon>
        <taxon>Actinomycetes</taxon>
        <taxon>Micrococcales</taxon>
        <taxon>Microbacteriaceae</taxon>
        <taxon>Microbacterium</taxon>
        <taxon>environmental samples</taxon>
    </lineage>
</organism>
<reference evidence="8" key="1">
    <citation type="submission" date="2016-03" db="EMBL/GenBank/DDBJ databases">
        <authorList>
            <person name="Ploux O."/>
        </authorList>
    </citation>
    <scope>NUCLEOTIDE SEQUENCE</scope>
    <source>
        <strain evidence="8">UC1</strain>
    </source>
</reference>
<dbReference type="GO" id="GO:0015667">
    <property type="term" value="F:site-specific DNA-methyltransferase (cytosine-N4-specific) activity"/>
    <property type="evidence" value="ECO:0007669"/>
    <property type="project" value="UniProtKB-EC"/>
</dbReference>
<proteinExistence type="inferred from homology"/>
<name>A0A1Y5P1H9_9MICO</name>
<evidence type="ECO:0000256" key="1">
    <source>
        <dbReference type="ARBA" id="ARBA00010203"/>
    </source>
</evidence>
<comment type="similarity">
    <text evidence="1">Belongs to the N(4)/N(6)-methyltransferase family. N(4) subfamily.</text>
</comment>
<evidence type="ECO:0000256" key="2">
    <source>
        <dbReference type="ARBA" id="ARBA00012185"/>
    </source>
</evidence>
<dbReference type="Gene3D" id="3.40.50.150">
    <property type="entry name" value="Vaccinia Virus protein VP39"/>
    <property type="match status" value="1"/>
</dbReference>
<evidence type="ECO:0000256" key="3">
    <source>
        <dbReference type="ARBA" id="ARBA00022603"/>
    </source>
</evidence>
<dbReference type="SUPFAM" id="SSF53335">
    <property type="entry name" value="S-adenosyl-L-methionine-dependent methyltransferases"/>
    <property type="match status" value="1"/>
</dbReference>
<protein>
    <recommendedName>
        <fullName evidence="2">site-specific DNA-methyltransferase (cytosine-N(4)-specific)</fullName>
        <ecNumber evidence="2">2.1.1.113</ecNumber>
    </recommendedName>
</protein>
<evidence type="ECO:0000256" key="5">
    <source>
        <dbReference type="ARBA" id="ARBA00022691"/>
    </source>
</evidence>
<dbReference type="GO" id="GO:0009307">
    <property type="term" value="P:DNA restriction-modification system"/>
    <property type="evidence" value="ECO:0007669"/>
    <property type="project" value="UniProtKB-KW"/>
</dbReference>
<sequence>MSTTLGTRRLTGSARIERGDARNKALFAPDTYDLVVTSPPYLNAIDYLRGHRLALIWMGHTLSELRSIRNISIGSEAARREAPTEPHEALVARAFKGLNHLDNGTHRLVLRYAHDMLELANNVHHCLVERGRVVVVVADSVLRGNRIPTGDIVTMALADKGLEVNSVQTREIPATLRYLPVVKAGNQLSKRMKSEYIITAVKVAS</sequence>
<dbReference type="AlphaFoldDB" id="A0A1Y5P1H9"/>